<dbReference type="Pfam" id="PF03816">
    <property type="entry name" value="LytR_cpsA_psr"/>
    <property type="match status" value="1"/>
</dbReference>
<proteinExistence type="inferred from homology"/>
<evidence type="ECO:0000256" key="1">
    <source>
        <dbReference type="ARBA" id="ARBA00006068"/>
    </source>
</evidence>
<dbReference type="Gene3D" id="3.40.630.190">
    <property type="entry name" value="LCP protein"/>
    <property type="match status" value="1"/>
</dbReference>
<dbReference type="AlphaFoldDB" id="D7BKE9"/>
<protein>
    <submittedName>
        <fullName evidence="5">Cell envelope-related transcriptional attenuator</fullName>
    </submittedName>
</protein>
<evidence type="ECO:0000313" key="5">
    <source>
        <dbReference type="EMBL" id="ADH93129.1"/>
    </source>
</evidence>
<feature type="domain" description="Cell envelope-related transcriptional attenuator" evidence="4">
    <location>
        <begin position="211"/>
        <end position="354"/>
    </location>
</feature>
<dbReference type="EMBL" id="CP002045">
    <property type="protein sequence ID" value="ADH93129.1"/>
    <property type="molecule type" value="Genomic_DNA"/>
</dbReference>
<dbReference type="eggNOG" id="COG3115">
    <property type="taxonomic scope" value="Bacteria"/>
</dbReference>
<dbReference type="RefSeq" id="WP_013170619.1">
    <property type="nucleotide sequence ID" value="NC_014218.1"/>
</dbReference>
<keyword evidence="6" id="KW-1185">Reference proteome</keyword>
<dbReference type="eggNOG" id="COG1316">
    <property type="taxonomic scope" value="Bacteria"/>
</dbReference>
<evidence type="ECO:0000256" key="2">
    <source>
        <dbReference type="SAM" id="MobiDB-lite"/>
    </source>
</evidence>
<dbReference type="STRING" id="644284.Arch_1427"/>
<dbReference type="PANTHER" id="PTHR33392">
    <property type="entry name" value="POLYISOPRENYL-TEICHOIC ACID--PEPTIDOGLYCAN TEICHOIC ACID TRANSFERASE TAGU"/>
    <property type="match status" value="1"/>
</dbReference>
<gene>
    <name evidence="5" type="ordered locus">Arch_1427</name>
</gene>
<keyword evidence="3" id="KW-1133">Transmembrane helix</keyword>
<keyword evidence="3" id="KW-0472">Membrane</keyword>
<evidence type="ECO:0000259" key="4">
    <source>
        <dbReference type="Pfam" id="PF03816"/>
    </source>
</evidence>
<dbReference type="InterPro" id="IPR004474">
    <property type="entry name" value="LytR_CpsA_psr"/>
</dbReference>
<organism evidence="5 6">
    <name type="scientific">Arcanobacterium haemolyticum (strain ATCC 9345 / DSM 20595 / CCM 5947 / CCUG 17215 / LMG 16163 / NBRC 15585 / NCTC 8452 / 11018)</name>
    <dbReference type="NCBI Taxonomy" id="644284"/>
    <lineage>
        <taxon>Bacteria</taxon>
        <taxon>Bacillati</taxon>
        <taxon>Actinomycetota</taxon>
        <taxon>Actinomycetes</taxon>
        <taxon>Actinomycetales</taxon>
        <taxon>Actinomycetaceae</taxon>
        <taxon>Arcanobacterium</taxon>
    </lineage>
</organism>
<dbReference type="Proteomes" id="UP000000376">
    <property type="component" value="Chromosome"/>
</dbReference>
<keyword evidence="3" id="KW-0812">Transmembrane</keyword>
<comment type="similarity">
    <text evidence="1">Belongs to the LytR/CpsA/Psr (LCP) family.</text>
</comment>
<dbReference type="NCBIfam" id="TIGR00350">
    <property type="entry name" value="lytR_cpsA_psr"/>
    <property type="match status" value="1"/>
</dbReference>
<dbReference type="PANTHER" id="PTHR33392:SF6">
    <property type="entry name" value="POLYISOPRENYL-TEICHOIC ACID--PEPTIDOGLYCAN TEICHOIC ACID TRANSFERASE TAGU"/>
    <property type="match status" value="1"/>
</dbReference>
<evidence type="ECO:0000256" key="3">
    <source>
        <dbReference type="SAM" id="Phobius"/>
    </source>
</evidence>
<feature type="region of interest" description="Disordered" evidence="2">
    <location>
        <begin position="1"/>
        <end position="131"/>
    </location>
</feature>
<feature type="transmembrane region" description="Helical" evidence="3">
    <location>
        <begin position="147"/>
        <end position="167"/>
    </location>
</feature>
<dbReference type="KEGG" id="ahe:Arch_1427"/>
<reference evidence="5 6" key="1">
    <citation type="journal article" date="2010" name="Stand. Genomic Sci.">
        <title>Complete genome sequence of Arcanobacterium haemolyticum type strain (11018).</title>
        <authorList>
            <person name="Yasawong M."/>
            <person name="Teshima H."/>
            <person name="Lapidus A."/>
            <person name="Nolan M."/>
            <person name="Lucas S."/>
            <person name="Glavina Del Rio T."/>
            <person name="Tice H."/>
            <person name="Cheng J."/>
            <person name="Bruce D."/>
            <person name="Detter C."/>
            <person name="Tapia R."/>
            <person name="Han C."/>
            <person name="Goodwin L."/>
            <person name="Pitluck S."/>
            <person name="Liolios K."/>
            <person name="Ivanova N."/>
            <person name="Mavromatis K."/>
            <person name="Mikhailova N."/>
            <person name="Pati A."/>
            <person name="Chen A."/>
            <person name="Palaniappan K."/>
            <person name="Land M."/>
            <person name="Hauser L."/>
            <person name="Chang Y."/>
            <person name="Jeffries C."/>
            <person name="Rohde M."/>
            <person name="Sikorski J."/>
            <person name="Pukall R."/>
            <person name="Goker M."/>
            <person name="Woyke T."/>
            <person name="Bristow J."/>
            <person name="Eisen J."/>
            <person name="Markowitz V."/>
            <person name="Hugenholtz P."/>
            <person name="Kyrpides N."/>
            <person name="Klenk H."/>
        </authorList>
    </citation>
    <scope>NUCLEOTIDE SEQUENCE [LARGE SCALE GENOMIC DNA]</scope>
    <source>
        <strain evidence="6">ATCC 9345 / DSM 20595 / CCUG 17215 / LMG 16163 / NBRC 15585 / NCTC 8452 / 11018</strain>
    </source>
</reference>
<dbReference type="InterPro" id="IPR050922">
    <property type="entry name" value="LytR/CpsA/Psr_CW_biosynth"/>
</dbReference>
<accession>D7BKE9</accession>
<sequence>MTQPPSFEPRKRRSRPSSAGARRVGRPDSPSEDSARPRQSAPRPTKAPRIEPVRRTPARPDVDHSVSSSQAPQRRTPAGPIRKSAFSHPNQQYQARPDDAAESNQPPRFPAQRPVQPPPHTPERHAPHTPLIAPAQRRRGVKYYARMAGIAALCCVLAVGGWVYYLFSYGNSQVTRISALTGAEGTPGTTYLIVGSDERGGIVSDPTEGHRADTIMLLHVPDSGSTSLISIPRDTLVDYPDGSSGKINASLNIGGHQALVGTVEKLTGLTVDHYVQIGMDGVKELTDAVGGVNLCLDYDVNDEFSGLVWQAGCHDVDGTKALAFSRMRYQDPLGDIGRTARQRQVVSKIIGKAASTSTFLNPFTQHSLVGSAASVLTVDNEDSLMDVAWAGLALRGAIGPDGMMGAPPISSLNYVGYDGASYVLLDSDKIDAFWEHVRNGTVTKDMFASF</sequence>
<name>D7BKE9_ARCHD</name>
<feature type="compositionally biased region" description="Basic and acidic residues" evidence="2">
    <location>
        <begin position="48"/>
        <end position="64"/>
    </location>
</feature>
<dbReference type="HOGENOM" id="CLU_016455_0_1_11"/>
<evidence type="ECO:0000313" key="6">
    <source>
        <dbReference type="Proteomes" id="UP000000376"/>
    </source>
</evidence>